<dbReference type="Pfam" id="PF02733">
    <property type="entry name" value="Dak1"/>
    <property type="match status" value="1"/>
</dbReference>
<evidence type="ECO:0000256" key="2">
    <source>
        <dbReference type="ARBA" id="ARBA00022741"/>
    </source>
</evidence>
<evidence type="ECO:0000256" key="1">
    <source>
        <dbReference type="ARBA" id="ARBA00022679"/>
    </source>
</evidence>
<organism evidence="7 8">
    <name type="scientific">Trypanosoma rangeli SC58</name>
    <dbReference type="NCBI Taxonomy" id="429131"/>
    <lineage>
        <taxon>Eukaryota</taxon>
        <taxon>Discoba</taxon>
        <taxon>Euglenozoa</taxon>
        <taxon>Kinetoplastea</taxon>
        <taxon>Metakinetoplastina</taxon>
        <taxon>Trypanosomatida</taxon>
        <taxon>Trypanosomatidae</taxon>
        <taxon>Trypanosoma</taxon>
        <taxon>Herpetosoma</taxon>
    </lineage>
</organism>
<evidence type="ECO:0000313" key="8">
    <source>
        <dbReference type="Proteomes" id="UP000031737"/>
    </source>
</evidence>
<feature type="domain" description="DhaL" evidence="5">
    <location>
        <begin position="378"/>
        <end position="581"/>
    </location>
</feature>
<gene>
    <name evidence="7" type="ORF">TRSC58_01006</name>
</gene>
<dbReference type="InterPro" id="IPR050861">
    <property type="entry name" value="Dihydroxyacetone_Kinase"/>
</dbReference>
<sequence length="589" mass="61555">MVTTKFIDSADTAVDTAVKALCMTLPHLQVIENTHVVVKRDLDPTQVFLICGGGAGHEPAHVGFVNSGWLSAAVSGDVFASPPSSHVSAAIDYLHGKQGPNGPGILVIVKNYMGDILNFQFAVDEAQERGINVEMVMAADDACFGMADATRRGIAGTVLLYKILGAAALRGEGMAALKQLAARISSEMRSVGASLSSCSLPGSKPSSVVPHGLVEVGLGIHGEKGLDQIPFEGAKALVSHLLGILLGGGERRETHAQGDVFKDWEGAKVALLVNNLGSTTDIEMGILTFYALEQLRQAGMDVVGVSVGRHMTALEMHGFSFTLLRFSNCADVAFLFEPQQAPLMPFTVPQYSLAPAPGCRTALQLAREEQQRGTQCSCVLGETLEAVFQVLRGSEDYLNNLDAAVGDGDIGSGTKRAALGALEILPHLPLQTNVGRSFALLAKTVADAFGGSSGPLYGAFLLAAGAAASETMGRDGSSSVDAIRAALKAGSANIQRIARSKKGERTMVDVLEALNESPTVNAATSIQELARACAEVAKNAAAETALLPAKHGRSRYLKGKEVGQPDPGAELVVLWIRTAANALLPQGNL</sequence>
<evidence type="ECO:0000256" key="3">
    <source>
        <dbReference type="ARBA" id="ARBA00022777"/>
    </source>
</evidence>
<protein>
    <submittedName>
        <fullName evidence="7">Dihydroxyacetone kinase 1</fullName>
    </submittedName>
</protein>
<dbReference type="PANTHER" id="PTHR28629:SF4">
    <property type="entry name" value="TRIOKINASE_FMN CYCLASE"/>
    <property type="match status" value="1"/>
</dbReference>
<dbReference type="OrthoDB" id="1724672at2759"/>
<proteinExistence type="predicted"/>
<evidence type="ECO:0000259" key="6">
    <source>
        <dbReference type="PROSITE" id="PS51481"/>
    </source>
</evidence>
<dbReference type="InterPro" id="IPR036117">
    <property type="entry name" value="DhaL_dom_sf"/>
</dbReference>
<dbReference type="Pfam" id="PF02734">
    <property type="entry name" value="Dak2"/>
    <property type="match status" value="1"/>
</dbReference>
<dbReference type="InterPro" id="IPR004006">
    <property type="entry name" value="DhaK_dom"/>
</dbReference>
<dbReference type="FunFam" id="1.25.40.340:FF:000002">
    <property type="entry name" value="Dihydroxyacetone kinase, L subunit"/>
    <property type="match status" value="1"/>
</dbReference>
<dbReference type="PANTHER" id="PTHR28629">
    <property type="entry name" value="TRIOKINASE/FMN CYCLASE"/>
    <property type="match status" value="1"/>
</dbReference>
<dbReference type="GO" id="GO:0004371">
    <property type="term" value="F:glycerone kinase activity"/>
    <property type="evidence" value="ECO:0007669"/>
    <property type="project" value="InterPro"/>
</dbReference>
<dbReference type="InterPro" id="IPR004007">
    <property type="entry name" value="DhaL_dom"/>
</dbReference>
<name>A0A061J727_TRYRA</name>
<dbReference type="AlphaFoldDB" id="A0A061J727"/>
<keyword evidence="3 7" id="KW-0418">Kinase</keyword>
<dbReference type="Gene3D" id="3.40.50.10440">
    <property type="entry name" value="Dihydroxyacetone kinase, domain 1"/>
    <property type="match status" value="1"/>
</dbReference>
<keyword evidence="8" id="KW-1185">Reference proteome</keyword>
<dbReference type="Gene3D" id="1.25.40.340">
    <property type="match status" value="1"/>
</dbReference>
<reference evidence="7 8" key="1">
    <citation type="submission" date="2013-07" db="EMBL/GenBank/DDBJ databases">
        <authorList>
            <person name="Stoco P.H."/>
            <person name="Wagner G."/>
            <person name="Gerber A."/>
            <person name="Zaha A."/>
            <person name="Thompson C."/>
            <person name="Bartholomeu D.C."/>
            <person name="Luckemeyer D.D."/>
            <person name="Bahia D."/>
            <person name="Loreto E."/>
            <person name="Prestes E.B."/>
            <person name="Lima F.M."/>
            <person name="Rodrigues-Luiz G."/>
            <person name="Vallejo G.A."/>
            <person name="Filho J.F."/>
            <person name="Monteiro K.M."/>
            <person name="Tyler K.M."/>
            <person name="de Almeida L.G."/>
            <person name="Ortiz M.F."/>
            <person name="Siervo M.A."/>
            <person name="de Moraes M.H."/>
            <person name="Cunha O.L."/>
            <person name="Mendonca-Neto R."/>
            <person name="Silva R."/>
            <person name="Teixeira S.M."/>
            <person name="Murta S.M."/>
            <person name="Sincero T.C."/>
            <person name="Mendes T.A."/>
            <person name="Urmenyi T.P."/>
            <person name="Silva V.G."/>
            <person name="da Rocha W.D."/>
            <person name="Andersson B."/>
            <person name="Romanha A.J."/>
            <person name="Steindel M."/>
            <person name="de Vasconcelos A.T."/>
            <person name="Grisard E.C."/>
        </authorList>
    </citation>
    <scope>NUCLEOTIDE SEQUENCE [LARGE SCALE GENOMIC DNA]</scope>
    <source>
        <strain evidence="7 8">SC58</strain>
    </source>
</reference>
<evidence type="ECO:0000259" key="5">
    <source>
        <dbReference type="PROSITE" id="PS51480"/>
    </source>
</evidence>
<dbReference type="SUPFAM" id="SSF82549">
    <property type="entry name" value="DAK1/DegV-like"/>
    <property type="match status" value="1"/>
</dbReference>
<dbReference type="FunFam" id="3.40.50.10440:FF:000001">
    <property type="entry name" value="Dihydroxyacetone kinase, DhaK subunit"/>
    <property type="match status" value="1"/>
</dbReference>
<keyword evidence="4" id="KW-0067">ATP-binding</keyword>
<accession>A0A061J727</accession>
<dbReference type="Gene3D" id="3.30.1180.20">
    <property type="entry name" value="Dihydroxyacetone kinase, domain 2"/>
    <property type="match status" value="1"/>
</dbReference>
<feature type="domain" description="DhaK" evidence="6">
    <location>
        <begin position="9"/>
        <end position="344"/>
    </location>
</feature>
<evidence type="ECO:0000313" key="7">
    <source>
        <dbReference type="EMBL" id="ESL11248.1"/>
    </source>
</evidence>
<dbReference type="VEuPathDB" id="TriTrypDB:TRSC58_01006"/>
<dbReference type="SUPFAM" id="SSF101473">
    <property type="entry name" value="DhaL-like"/>
    <property type="match status" value="1"/>
</dbReference>
<dbReference type="GO" id="GO:0005829">
    <property type="term" value="C:cytosol"/>
    <property type="evidence" value="ECO:0007669"/>
    <property type="project" value="TreeGrafter"/>
</dbReference>
<dbReference type="GO" id="GO:0005524">
    <property type="term" value="F:ATP binding"/>
    <property type="evidence" value="ECO:0007669"/>
    <property type="project" value="UniProtKB-KW"/>
</dbReference>
<keyword evidence="1" id="KW-0808">Transferase</keyword>
<dbReference type="SMART" id="SM01120">
    <property type="entry name" value="Dak2"/>
    <property type="match status" value="1"/>
</dbReference>
<dbReference type="PROSITE" id="PS51481">
    <property type="entry name" value="DHAK"/>
    <property type="match status" value="1"/>
</dbReference>
<dbReference type="EMBL" id="AUPL01001006">
    <property type="protein sequence ID" value="ESL11248.1"/>
    <property type="molecule type" value="Genomic_DNA"/>
</dbReference>
<evidence type="ECO:0000256" key="4">
    <source>
        <dbReference type="ARBA" id="ARBA00022840"/>
    </source>
</evidence>
<dbReference type="GO" id="GO:0019563">
    <property type="term" value="P:glycerol catabolic process"/>
    <property type="evidence" value="ECO:0007669"/>
    <property type="project" value="TreeGrafter"/>
</dbReference>
<dbReference type="Proteomes" id="UP000031737">
    <property type="component" value="Unassembled WGS sequence"/>
</dbReference>
<dbReference type="PROSITE" id="PS51480">
    <property type="entry name" value="DHAL"/>
    <property type="match status" value="1"/>
</dbReference>
<keyword evidence="2" id="KW-0547">Nucleotide-binding</keyword>
<comment type="caution">
    <text evidence="7">The sequence shown here is derived from an EMBL/GenBank/DDBJ whole genome shotgun (WGS) entry which is preliminary data.</text>
</comment>